<protein>
    <submittedName>
        <fullName evidence="1">Uncharacterized protein</fullName>
    </submittedName>
</protein>
<proteinExistence type="predicted"/>
<organism evidence="1 2">
    <name type="scientific">Thelephora ganbajun</name>
    <name type="common">Ganba fungus</name>
    <dbReference type="NCBI Taxonomy" id="370292"/>
    <lineage>
        <taxon>Eukaryota</taxon>
        <taxon>Fungi</taxon>
        <taxon>Dikarya</taxon>
        <taxon>Basidiomycota</taxon>
        <taxon>Agaricomycotina</taxon>
        <taxon>Agaricomycetes</taxon>
        <taxon>Thelephorales</taxon>
        <taxon>Thelephoraceae</taxon>
        <taxon>Thelephora</taxon>
    </lineage>
</organism>
<evidence type="ECO:0000313" key="2">
    <source>
        <dbReference type="Proteomes" id="UP000886501"/>
    </source>
</evidence>
<accession>A0ACB6ZE21</accession>
<keyword evidence="2" id="KW-1185">Reference proteome</keyword>
<reference evidence="1" key="2">
    <citation type="journal article" date="2020" name="Nat. Commun.">
        <title>Large-scale genome sequencing of mycorrhizal fungi provides insights into the early evolution of symbiotic traits.</title>
        <authorList>
            <person name="Miyauchi S."/>
            <person name="Kiss E."/>
            <person name="Kuo A."/>
            <person name="Drula E."/>
            <person name="Kohler A."/>
            <person name="Sanchez-Garcia M."/>
            <person name="Morin E."/>
            <person name="Andreopoulos B."/>
            <person name="Barry K.W."/>
            <person name="Bonito G."/>
            <person name="Buee M."/>
            <person name="Carver A."/>
            <person name="Chen C."/>
            <person name="Cichocki N."/>
            <person name="Clum A."/>
            <person name="Culley D."/>
            <person name="Crous P.W."/>
            <person name="Fauchery L."/>
            <person name="Girlanda M."/>
            <person name="Hayes R.D."/>
            <person name="Keri Z."/>
            <person name="LaButti K."/>
            <person name="Lipzen A."/>
            <person name="Lombard V."/>
            <person name="Magnuson J."/>
            <person name="Maillard F."/>
            <person name="Murat C."/>
            <person name="Nolan M."/>
            <person name="Ohm R.A."/>
            <person name="Pangilinan J."/>
            <person name="Pereira M.F."/>
            <person name="Perotto S."/>
            <person name="Peter M."/>
            <person name="Pfister S."/>
            <person name="Riley R."/>
            <person name="Sitrit Y."/>
            <person name="Stielow J.B."/>
            <person name="Szollosi G."/>
            <person name="Zifcakova L."/>
            <person name="Stursova M."/>
            <person name="Spatafora J.W."/>
            <person name="Tedersoo L."/>
            <person name="Vaario L.M."/>
            <person name="Yamada A."/>
            <person name="Yan M."/>
            <person name="Wang P."/>
            <person name="Xu J."/>
            <person name="Bruns T."/>
            <person name="Baldrian P."/>
            <person name="Vilgalys R."/>
            <person name="Dunand C."/>
            <person name="Henrissat B."/>
            <person name="Grigoriev I.V."/>
            <person name="Hibbett D."/>
            <person name="Nagy L.G."/>
            <person name="Martin F.M."/>
        </authorList>
    </citation>
    <scope>NUCLEOTIDE SEQUENCE</scope>
    <source>
        <strain evidence="1">P2</strain>
    </source>
</reference>
<sequence length="138" mass="15224">MKLPPPSAGDSYVVLEAVSPTFSSPDRLPPVPAMMLRQGVTREISVPDSRYSHFTSSSTSPLRGIDSKFSLSPDIGTWGTDVLDDYDDELHRPDDRDRKGIQHDGKFISWRGAINLGCLVFVCVGVVTLLYRTSEILV</sequence>
<comment type="caution">
    <text evidence="1">The sequence shown here is derived from an EMBL/GenBank/DDBJ whole genome shotgun (WGS) entry which is preliminary data.</text>
</comment>
<gene>
    <name evidence="1" type="ORF">BDM02DRAFT_2499413</name>
</gene>
<reference evidence="1" key="1">
    <citation type="submission" date="2019-10" db="EMBL/GenBank/DDBJ databases">
        <authorList>
            <consortium name="DOE Joint Genome Institute"/>
            <person name="Kuo A."/>
            <person name="Miyauchi S."/>
            <person name="Kiss E."/>
            <person name="Drula E."/>
            <person name="Kohler A."/>
            <person name="Sanchez-Garcia M."/>
            <person name="Andreopoulos B."/>
            <person name="Barry K.W."/>
            <person name="Bonito G."/>
            <person name="Buee M."/>
            <person name="Carver A."/>
            <person name="Chen C."/>
            <person name="Cichocki N."/>
            <person name="Clum A."/>
            <person name="Culley D."/>
            <person name="Crous P.W."/>
            <person name="Fauchery L."/>
            <person name="Girlanda M."/>
            <person name="Hayes R."/>
            <person name="Keri Z."/>
            <person name="Labutti K."/>
            <person name="Lipzen A."/>
            <person name="Lombard V."/>
            <person name="Magnuson J."/>
            <person name="Maillard F."/>
            <person name="Morin E."/>
            <person name="Murat C."/>
            <person name="Nolan M."/>
            <person name="Ohm R."/>
            <person name="Pangilinan J."/>
            <person name="Pereira M."/>
            <person name="Perotto S."/>
            <person name="Peter M."/>
            <person name="Riley R."/>
            <person name="Sitrit Y."/>
            <person name="Stielow B."/>
            <person name="Szollosi G."/>
            <person name="Zifcakova L."/>
            <person name="Stursova M."/>
            <person name="Spatafora J.W."/>
            <person name="Tedersoo L."/>
            <person name="Vaario L.-M."/>
            <person name="Yamada A."/>
            <person name="Yan M."/>
            <person name="Wang P."/>
            <person name="Xu J."/>
            <person name="Bruns T."/>
            <person name="Baldrian P."/>
            <person name="Vilgalys R."/>
            <person name="Henrissat B."/>
            <person name="Grigoriev I.V."/>
            <person name="Hibbett D."/>
            <person name="Nagy L.G."/>
            <person name="Martin F.M."/>
        </authorList>
    </citation>
    <scope>NUCLEOTIDE SEQUENCE</scope>
    <source>
        <strain evidence="1">P2</strain>
    </source>
</reference>
<dbReference type="EMBL" id="MU118025">
    <property type="protein sequence ID" value="KAF9647839.1"/>
    <property type="molecule type" value="Genomic_DNA"/>
</dbReference>
<evidence type="ECO:0000313" key="1">
    <source>
        <dbReference type="EMBL" id="KAF9647839.1"/>
    </source>
</evidence>
<name>A0ACB6ZE21_THEGA</name>
<dbReference type="Proteomes" id="UP000886501">
    <property type="component" value="Unassembled WGS sequence"/>
</dbReference>